<evidence type="ECO:0000313" key="3">
    <source>
        <dbReference type="EMBL" id="AEB14141.1"/>
    </source>
</evidence>
<evidence type="ECO:0000256" key="1">
    <source>
        <dbReference type="ARBA" id="ARBA00023125"/>
    </source>
</evidence>
<dbReference type="Gene3D" id="1.10.260.40">
    <property type="entry name" value="lambda repressor-like DNA-binding domains"/>
    <property type="match status" value="1"/>
</dbReference>
<dbReference type="RefSeq" id="WP_013701428.1">
    <property type="nucleotide sequence ID" value="NC_015385.1"/>
</dbReference>
<dbReference type="PROSITE" id="PS50943">
    <property type="entry name" value="HTH_CROC1"/>
    <property type="match status" value="1"/>
</dbReference>
<evidence type="ECO:0000313" key="4">
    <source>
        <dbReference type="Proteomes" id="UP000006852"/>
    </source>
</evidence>
<dbReference type="Pfam" id="PF01381">
    <property type="entry name" value="HTH_3"/>
    <property type="match status" value="1"/>
</dbReference>
<dbReference type="EMBL" id="CP002631">
    <property type="protein sequence ID" value="AEB14141.1"/>
    <property type="molecule type" value="Genomic_DNA"/>
</dbReference>
<organism evidence="3 4">
    <name type="scientific">Treponema succinifaciens (strain ATCC 33096 / DSM 2489 / 6091)</name>
    <dbReference type="NCBI Taxonomy" id="869209"/>
    <lineage>
        <taxon>Bacteria</taxon>
        <taxon>Pseudomonadati</taxon>
        <taxon>Spirochaetota</taxon>
        <taxon>Spirochaetia</taxon>
        <taxon>Spirochaetales</taxon>
        <taxon>Treponemataceae</taxon>
        <taxon>Treponema</taxon>
    </lineage>
</organism>
<dbReference type="SUPFAM" id="SSF47413">
    <property type="entry name" value="lambda repressor-like DNA-binding domains"/>
    <property type="match status" value="1"/>
</dbReference>
<gene>
    <name evidence="3" type="ordered locus">Tresu_1233</name>
</gene>
<dbReference type="STRING" id="869209.Tresu_1233"/>
<dbReference type="KEGG" id="tsu:Tresu_1233"/>
<dbReference type="HOGENOM" id="CLU_2120053_0_0_12"/>
<feature type="domain" description="HTH cro/C1-type" evidence="2">
    <location>
        <begin position="15"/>
        <end position="70"/>
    </location>
</feature>
<protein>
    <submittedName>
        <fullName evidence="3">Helix-turn-helix domain protein</fullName>
    </submittedName>
</protein>
<dbReference type="InterPro" id="IPR001387">
    <property type="entry name" value="Cro/C1-type_HTH"/>
</dbReference>
<dbReference type="OrthoDB" id="9814553at2"/>
<dbReference type="PANTHER" id="PTHR46797:SF1">
    <property type="entry name" value="METHYLPHOSPHONATE SYNTHASE"/>
    <property type="match status" value="1"/>
</dbReference>
<dbReference type="PANTHER" id="PTHR46797">
    <property type="entry name" value="HTH-TYPE TRANSCRIPTIONAL REGULATOR"/>
    <property type="match status" value="1"/>
</dbReference>
<keyword evidence="4" id="KW-1185">Reference proteome</keyword>
<proteinExistence type="predicted"/>
<dbReference type="SMART" id="SM00530">
    <property type="entry name" value="HTH_XRE"/>
    <property type="match status" value="1"/>
</dbReference>
<dbReference type="AlphaFoldDB" id="F2NYC0"/>
<name>F2NYC0_TRES6</name>
<dbReference type="CDD" id="cd00093">
    <property type="entry name" value="HTH_XRE"/>
    <property type="match status" value="1"/>
</dbReference>
<dbReference type="GO" id="GO:0003677">
    <property type="term" value="F:DNA binding"/>
    <property type="evidence" value="ECO:0007669"/>
    <property type="project" value="UniProtKB-KW"/>
</dbReference>
<keyword evidence="1" id="KW-0238">DNA-binding</keyword>
<dbReference type="GeneID" id="302998394"/>
<dbReference type="GO" id="GO:0005829">
    <property type="term" value="C:cytosol"/>
    <property type="evidence" value="ECO:0007669"/>
    <property type="project" value="TreeGrafter"/>
</dbReference>
<sequence>MDKSRDLCKILGANIRCYRIKLKMTQEELAEKAGITSVGISKIETGKTWPKKETIEKFLEILEVKPFQLFTETKEDFLKYKNIVTETISELVDKTFSEQKNTSKRNRKNFKLKH</sequence>
<reference evidence="3 4" key="1">
    <citation type="journal article" date="2011" name="Stand. Genomic Sci.">
        <title>Complete genome sequence of Treponema succinifaciens type strain (6091).</title>
        <authorList>
            <person name="Han C."/>
            <person name="Gronow S."/>
            <person name="Teshima H."/>
            <person name="Lapidus A."/>
            <person name="Nolan M."/>
            <person name="Lucas S."/>
            <person name="Hammon N."/>
            <person name="Deshpande S."/>
            <person name="Cheng J.F."/>
            <person name="Zeytun A."/>
            <person name="Tapia R."/>
            <person name="Goodwin L."/>
            <person name="Pitluck S."/>
            <person name="Liolios K."/>
            <person name="Pagani I."/>
            <person name="Ivanova N."/>
            <person name="Mavromatis K."/>
            <person name="Mikhailova N."/>
            <person name="Huntemann M."/>
            <person name="Pati A."/>
            <person name="Chen A."/>
            <person name="Palaniappan K."/>
            <person name="Land M."/>
            <person name="Hauser L."/>
            <person name="Brambilla E.M."/>
            <person name="Rohde M."/>
            <person name="Goker M."/>
            <person name="Woyke T."/>
            <person name="Bristow J."/>
            <person name="Eisen J.A."/>
            <person name="Markowitz V."/>
            <person name="Hugenholtz P."/>
            <person name="Kyrpides N.C."/>
            <person name="Klenk H.P."/>
            <person name="Detter J.C."/>
        </authorList>
    </citation>
    <scope>NUCLEOTIDE SEQUENCE [LARGE SCALE GENOMIC DNA]</scope>
    <source>
        <strain evidence="4">ATCC 33096 / DSM 2489 / 6091</strain>
    </source>
</reference>
<dbReference type="InterPro" id="IPR010982">
    <property type="entry name" value="Lambda_DNA-bd_dom_sf"/>
</dbReference>
<dbReference type="GO" id="GO:0003700">
    <property type="term" value="F:DNA-binding transcription factor activity"/>
    <property type="evidence" value="ECO:0007669"/>
    <property type="project" value="TreeGrafter"/>
</dbReference>
<accession>F2NYC0</accession>
<dbReference type="InterPro" id="IPR050807">
    <property type="entry name" value="TransReg_Diox_bact_type"/>
</dbReference>
<dbReference type="Proteomes" id="UP000006852">
    <property type="component" value="Chromosome"/>
</dbReference>
<evidence type="ECO:0000259" key="2">
    <source>
        <dbReference type="PROSITE" id="PS50943"/>
    </source>
</evidence>
<reference evidence="4" key="2">
    <citation type="submission" date="2011-04" db="EMBL/GenBank/DDBJ databases">
        <title>The complete genome of chromosome of Treponema succinifaciens DSM 2489.</title>
        <authorList>
            <person name="Lucas S."/>
            <person name="Copeland A."/>
            <person name="Lapidus A."/>
            <person name="Bruce D."/>
            <person name="Goodwin L."/>
            <person name="Pitluck S."/>
            <person name="Peters L."/>
            <person name="Kyrpides N."/>
            <person name="Mavromatis K."/>
            <person name="Ivanova N."/>
            <person name="Ovchinnikova G."/>
            <person name="Teshima H."/>
            <person name="Detter J.C."/>
            <person name="Tapia R."/>
            <person name="Han C."/>
            <person name="Land M."/>
            <person name="Hauser L."/>
            <person name="Markowitz V."/>
            <person name="Cheng J.-F."/>
            <person name="Hugenholtz P."/>
            <person name="Woyke T."/>
            <person name="Wu D."/>
            <person name="Gronow S."/>
            <person name="Wellnitz S."/>
            <person name="Brambilla E."/>
            <person name="Klenk H.-P."/>
            <person name="Eisen J.A."/>
        </authorList>
    </citation>
    <scope>NUCLEOTIDE SEQUENCE [LARGE SCALE GENOMIC DNA]</scope>
    <source>
        <strain evidence="4">ATCC 33096 / DSM 2489 / 6091</strain>
    </source>
</reference>